<sequence length="106" mass="12476">MRRYFLTLMGGREARPLVMRMVILQVLMFSLRRVSSLRESYFCHFVIVPPTFSPFLHPDYQTGPLFVSFFFQLPLMKKIDVPFIFSVPYVFSSLFFPVTAFSLFDA</sequence>
<proteinExistence type="predicted"/>
<keyword evidence="1" id="KW-0472">Membrane</keyword>
<keyword evidence="1" id="KW-0812">Transmembrane</keyword>
<evidence type="ECO:0000313" key="2">
    <source>
        <dbReference type="EMBL" id="KAJ4973365.1"/>
    </source>
</evidence>
<name>A0A9Q0QVJ1_9MAGN</name>
<protein>
    <submittedName>
        <fullName evidence="2">Uncharacterized protein</fullName>
    </submittedName>
</protein>
<evidence type="ECO:0000256" key="1">
    <source>
        <dbReference type="SAM" id="Phobius"/>
    </source>
</evidence>
<dbReference type="Proteomes" id="UP001141806">
    <property type="component" value="Unassembled WGS sequence"/>
</dbReference>
<organism evidence="2 3">
    <name type="scientific">Protea cynaroides</name>
    <dbReference type="NCBI Taxonomy" id="273540"/>
    <lineage>
        <taxon>Eukaryota</taxon>
        <taxon>Viridiplantae</taxon>
        <taxon>Streptophyta</taxon>
        <taxon>Embryophyta</taxon>
        <taxon>Tracheophyta</taxon>
        <taxon>Spermatophyta</taxon>
        <taxon>Magnoliopsida</taxon>
        <taxon>Proteales</taxon>
        <taxon>Proteaceae</taxon>
        <taxon>Protea</taxon>
    </lineage>
</organism>
<gene>
    <name evidence="2" type="ORF">NE237_006539</name>
</gene>
<reference evidence="2" key="1">
    <citation type="journal article" date="2023" name="Plant J.">
        <title>The genome of the king protea, Protea cynaroides.</title>
        <authorList>
            <person name="Chang J."/>
            <person name="Duong T.A."/>
            <person name="Schoeman C."/>
            <person name="Ma X."/>
            <person name="Roodt D."/>
            <person name="Barker N."/>
            <person name="Li Z."/>
            <person name="Van de Peer Y."/>
            <person name="Mizrachi E."/>
        </authorList>
    </citation>
    <scope>NUCLEOTIDE SEQUENCE</scope>
    <source>
        <tissue evidence="2">Young leaves</tissue>
    </source>
</reference>
<evidence type="ECO:0000313" key="3">
    <source>
        <dbReference type="Proteomes" id="UP001141806"/>
    </source>
</evidence>
<dbReference type="AlphaFoldDB" id="A0A9Q0QVJ1"/>
<dbReference type="EMBL" id="JAMYWD010000004">
    <property type="protein sequence ID" value="KAJ4973365.1"/>
    <property type="molecule type" value="Genomic_DNA"/>
</dbReference>
<feature type="transmembrane region" description="Helical" evidence="1">
    <location>
        <begin position="83"/>
        <end position="104"/>
    </location>
</feature>
<comment type="caution">
    <text evidence="2">The sequence shown here is derived from an EMBL/GenBank/DDBJ whole genome shotgun (WGS) entry which is preliminary data.</text>
</comment>
<keyword evidence="1" id="KW-1133">Transmembrane helix</keyword>
<accession>A0A9Q0QVJ1</accession>
<keyword evidence="3" id="KW-1185">Reference proteome</keyword>